<dbReference type="SUPFAM" id="SSF46785">
    <property type="entry name" value="Winged helix' DNA-binding domain"/>
    <property type="match status" value="1"/>
</dbReference>
<accession>A0ABV0LMC0</accession>
<comment type="similarity">
    <text evidence="1">Belongs to the ROK (NagC/XylR) family.</text>
</comment>
<dbReference type="Pfam" id="PF09339">
    <property type="entry name" value="HTH_IclR"/>
    <property type="match status" value="1"/>
</dbReference>
<dbReference type="Proteomes" id="UP001440984">
    <property type="component" value="Unassembled WGS sequence"/>
</dbReference>
<dbReference type="Gene3D" id="1.10.10.10">
    <property type="entry name" value="Winged helix-like DNA-binding domain superfamily/Winged helix DNA-binding domain"/>
    <property type="match status" value="1"/>
</dbReference>
<sequence length="386" mass="38851">MAKTGIGDRAGEVFAALAAAGQATRPQLAVACGLSKPTVSLVMAELETAGLAEHSGTSAGATGRTAAVYRLGPRAGYVLAVDRGSTQVALRATRLDGELLDEDHTSRPADAAAMVEAVLRRGKTRGPLRAVVVAVSDVVSPPGRGDPAIMARVRDAVASLGLPDGAAVHTENNVNCAALAELAEGAGAAHDSFVFLQVGVGIGAGIVLGGQLVRGASGAAGEVARLAYPWAADRTPVPEGLEAQLGSRALLQRARSRWPGQAAADPAPGSRALLQRARTDPAPRTAAALFALAEKGHPVAAELVAEHAEAVGNLAASICAVVDPGLVVLGGGVGRNRLLLPGVVATVGRLSWPTEVVVSELGARATVLGAAHLARERGIRAVVTEG</sequence>
<keyword evidence="4" id="KW-1185">Reference proteome</keyword>
<evidence type="ECO:0000259" key="2">
    <source>
        <dbReference type="Pfam" id="PF09339"/>
    </source>
</evidence>
<evidence type="ECO:0000313" key="3">
    <source>
        <dbReference type="EMBL" id="MEQ0563455.1"/>
    </source>
</evidence>
<dbReference type="SUPFAM" id="SSF53067">
    <property type="entry name" value="Actin-like ATPase domain"/>
    <property type="match status" value="1"/>
</dbReference>
<name>A0ABV0LMC0_9PSEU</name>
<dbReference type="InterPro" id="IPR036388">
    <property type="entry name" value="WH-like_DNA-bd_sf"/>
</dbReference>
<dbReference type="InterPro" id="IPR036390">
    <property type="entry name" value="WH_DNA-bd_sf"/>
</dbReference>
<evidence type="ECO:0000256" key="1">
    <source>
        <dbReference type="ARBA" id="ARBA00006479"/>
    </source>
</evidence>
<dbReference type="EMBL" id="JBDZYD010000012">
    <property type="protein sequence ID" value="MEQ0563455.1"/>
    <property type="molecule type" value="Genomic_DNA"/>
</dbReference>
<dbReference type="InterPro" id="IPR005471">
    <property type="entry name" value="Tscrpt_reg_IclR_N"/>
</dbReference>
<dbReference type="PANTHER" id="PTHR18964">
    <property type="entry name" value="ROK (REPRESSOR, ORF, KINASE) FAMILY"/>
    <property type="match status" value="1"/>
</dbReference>
<dbReference type="Pfam" id="PF00480">
    <property type="entry name" value="ROK"/>
    <property type="match status" value="1"/>
</dbReference>
<reference evidence="3 4" key="1">
    <citation type="submission" date="2024-05" db="EMBL/GenBank/DDBJ databases">
        <authorList>
            <person name="Zhao H."/>
            <person name="Xu Y."/>
            <person name="Lin S."/>
            <person name="Spain J.C."/>
            <person name="Zhou N.-Y."/>
        </authorList>
    </citation>
    <scope>NUCLEOTIDE SEQUENCE [LARGE SCALE GENOMIC DNA]</scope>
    <source>
        <strain evidence="3 4">NEAU-NG30</strain>
    </source>
</reference>
<dbReference type="InterPro" id="IPR043129">
    <property type="entry name" value="ATPase_NBD"/>
</dbReference>
<dbReference type="InterPro" id="IPR000600">
    <property type="entry name" value="ROK"/>
</dbReference>
<dbReference type="RefSeq" id="WP_348954518.1">
    <property type="nucleotide sequence ID" value="NZ_JBDZYD010000012.1"/>
</dbReference>
<feature type="domain" description="HTH iclR-type" evidence="2">
    <location>
        <begin position="8"/>
        <end position="54"/>
    </location>
</feature>
<comment type="caution">
    <text evidence="3">The sequence shown here is derived from an EMBL/GenBank/DDBJ whole genome shotgun (WGS) entry which is preliminary data.</text>
</comment>
<dbReference type="Gene3D" id="3.30.420.40">
    <property type="match status" value="2"/>
</dbReference>
<organism evidence="3 4">
    <name type="scientific">Amycolatopsis melonis</name>
    <dbReference type="NCBI Taxonomy" id="3156488"/>
    <lineage>
        <taxon>Bacteria</taxon>
        <taxon>Bacillati</taxon>
        <taxon>Actinomycetota</taxon>
        <taxon>Actinomycetes</taxon>
        <taxon>Pseudonocardiales</taxon>
        <taxon>Pseudonocardiaceae</taxon>
        <taxon>Amycolatopsis</taxon>
    </lineage>
</organism>
<gene>
    <name evidence="3" type="ORF">ABJI51_30630</name>
</gene>
<protein>
    <submittedName>
        <fullName evidence="3">ROK family protein</fullName>
    </submittedName>
</protein>
<dbReference type="PANTHER" id="PTHR18964:SF149">
    <property type="entry name" value="BIFUNCTIONAL UDP-N-ACETYLGLUCOSAMINE 2-EPIMERASE_N-ACETYLMANNOSAMINE KINASE"/>
    <property type="match status" value="1"/>
</dbReference>
<evidence type="ECO:0000313" key="4">
    <source>
        <dbReference type="Proteomes" id="UP001440984"/>
    </source>
</evidence>
<proteinExistence type="inferred from homology"/>